<evidence type="ECO:0000256" key="1">
    <source>
        <dbReference type="SAM" id="MobiDB-lite"/>
    </source>
</evidence>
<feature type="region of interest" description="Disordered" evidence="1">
    <location>
        <begin position="44"/>
        <end position="155"/>
    </location>
</feature>
<reference evidence="2" key="1">
    <citation type="journal article" date="2022" name="Int. J. Mol. Sci.">
        <title>Draft Genome of Tanacetum Coccineum: Genomic Comparison of Closely Related Tanacetum-Family Plants.</title>
        <authorList>
            <person name="Yamashiro T."/>
            <person name="Shiraishi A."/>
            <person name="Nakayama K."/>
            <person name="Satake H."/>
        </authorList>
    </citation>
    <scope>NUCLEOTIDE SEQUENCE</scope>
</reference>
<feature type="compositionally biased region" description="Low complexity" evidence="1">
    <location>
        <begin position="86"/>
        <end position="95"/>
    </location>
</feature>
<evidence type="ECO:0000313" key="3">
    <source>
        <dbReference type="Proteomes" id="UP001151760"/>
    </source>
</evidence>
<feature type="compositionally biased region" description="Basic and acidic residues" evidence="1">
    <location>
        <begin position="105"/>
        <end position="118"/>
    </location>
</feature>
<comment type="caution">
    <text evidence="2">The sequence shown here is derived from an EMBL/GenBank/DDBJ whole genome shotgun (WGS) entry which is preliminary data.</text>
</comment>
<feature type="compositionally biased region" description="Basic and acidic residues" evidence="1">
    <location>
        <begin position="138"/>
        <end position="155"/>
    </location>
</feature>
<organism evidence="2 3">
    <name type="scientific">Tanacetum coccineum</name>
    <dbReference type="NCBI Taxonomy" id="301880"/>
    <lineage>
        <taxon>Eukaryota</taxon>
        <taxon>Viridiplantae</taxon>
        <taxon>Streptophyta</taxon>
        <taxon>Embryophyta</taxon>
        <taxon>Tracheophyta</taxon>
        <taxon>Spermatophyta</taxon>
        <taxon>Magnoliopsida</taxon>
        <taxon>eudicotyledons</taxon>
        <taxon>Gunneridae</taxon>
        <taxon>Pentapetalae</taxon>
        <taxon>asterids</taxon>
        <taxon>campanulids</taxon>
        <taxon>Asterales</taxon>
        <taxon>Asteraceae</taxon>
        <taxon>Asteroideae</taxon>
        <taxon>Anthemideae</taxon>
        <taxon>Anthemidinae</taxon>
        <taxon>Tanacetum</taxon>
    </lineage>
</organism>
<proteinExistence type="predicted"/>
<keyword evidence="3" id="KW-1185">Reference proteome</keyword>
<sequence>MDEDGEHKSYLSAEYKNELYDALVKSYNIDKDLFETYGEIFMLKRSQDDKDKDQDPSAGSNRGMKRRKSSKEAKSFIDPRSKESKSSSSSKGTSRSQHKSSGKSAHAEEPSHTVDDSGVRQNQEFDTGSNDEQPDDEASSKVDWFKKPERPSTLDLDWNKRQHVDFRPSQTWISDIAQA</sequence>
<feature type="compositionally biased region" description="Basic and acidic residues" evidence="1">
    <location>
        <begin position="45"/>
        <end position="55"/>
    </location>
</feature>
<evidence type="ECO:0000313" key="2">
    <source>
        <dbReference type="EMBL" id="GJT15976.1"/>
    </source>
</evidence>
<feature type="compositionally biased region" description="Polar residues" evidence="1">
    <location>
        <begin position="119"/>
        <end position="131"/>
    </location>
</feature>
<dbReference type="EMBL" id="BQNB010013438">
    <property type="protein sequence ID" value="GJT15976.1"/>
    <property type="molecule type" value="Genomic_DNA"/>
</dbReference>
<feature type="compositionally biased region" description="Basic and acidic residues" evidence="1">
    <location>
        <begin position="70"/>
        <end position="85"/>
    </location>
</feature>
<protein>
    <submittedName>
        <fullName evidence="2">Uncharacterized protein</fullName>
    </submittedName>
</protein>
<name>A0ABQ5BQE2_9ASTR</name>
<dbReference type="Proteomes" id="UP001151760">
    <property type="component" value="Unassembled WGS sequence"/>
</dbReference>
<reference evidence="2" key="2">
    <citation type="submission" date="2022-01" db="EMBL/GenBank/DDBJ databases">
        <authorList>
            <person name="Yamashiro T."/>
            <person name="Shiraishi A."/>
            <person name="Satake H."/>
            <person name="Nakayama K."/>
        </authorList>
    </citation>
    <scope>NUCLEOTIDE SEQUENCE</scope>
</reference>
<gene>
    <name evidence="2" type="ORF">Tco_0874682</name>
</gene>
<accession>A0ABQ5BQE2</accession>